<evidence type="ECO:0000256" key="4">
    <source>
        <dbReference type="ARBA" id="ARBA00022741"/>
    </source>
</evidence>
<dbReference type="InterPro" id="IPR039421">
    <property type="entry name" value="Type_1_exporter"/>
</dbReference>
<dbReference type="SUPFAM" id="SSF90123">
    <property type="entry name" value="ABC transporter transmembrane region"/>
    <property type="match status" value="1"/>
</dbReference>
<keyword evidence="4" id="KW-0547">Nucleotide-binding</keyword>
<dbReference type="Pfam" id="PF00005">
    <property type="entry name" value="ABC_tran"/>
    <property type="match status" value="1"/>
</dbReference>
<comment type="subcellular location">
    <subcellularLocation>
        <location evidence="1">Cell membrane</location>
        <topology evidence="1">Multi-pass membrane protein</topology>
    </subcellularLocation>
</comment>
<dbReference type="PROSITE" id="PS50929">
    <property type="entry name" value="ABC_TM1F"/>
    <property type="match status" value="1"/>
</dbReference>
<evidence type="ECO:0000256" key="1">
    <source>
        <dbReference type="ARBA" id="ARBA00004651"/>
    </source>
</evidence>
<dbReference type="InterPro" id="IPR003593">
    <property type="entry name" value="AAA+_ATPase"/>
</dbReference>
<dbReference type="PROSITE" id="PS50893">
    <property type="entry name" value="ABC_TRANSPORTER_2"/>
    <property type="match status" value="1"/>
</dbReference>
<name>A0A316A0E8_9FIRM</name>
<keyword evidence="12" id="KW-1185">Reference proteome</keyword>
<dbReference type="SUPFAM" id="SSF52540">
    <property type="entry name" value="P-loop containing nucleoside triphosphate hydrolases"/>
    <property type="match status" value="1"/>
</dbReference>
<dbReference type="PROSITE" id="PS00211">
    <property type="entry name" value="ABC_TRANSPORTER_1"/>
    <property type="match status" value="1"/>
</dbReference>
<evidence type="ECO:0000256" key="7">
    <source>
        <dbReference type="ARBA" id="ARBA00023136"/>
    </source>
</evidence>
<keyword evidence="6 8" id="KW-1133">Transmembrane helix</keyword>
<dbReference type="Pfam" id="PF00664">
    <property type="entry name" value="ABC_membrane"/>
    <property type="match status" value="1"/>
</dbReference>
<dbReference type="PANTHER" id="PTHR43394">
    <property type="entry name" value="ATP-DEPENDENT PERMEASE MDL1, MITOCHONDRIAL"/>
    <property type="match status" value="1"/>
</dbReference>
<evidence type="ECO:0000259" key="9">
    <source>
        <dbReference type="PROSITE" id="PS50893"/>
    </source>
</evidence>
<evidence type="ECO:0000256" key="2">
    <source>
        <dbReference type="ARBA" id="ARBA00022448"/>
    </source>
</evidence>
<dbReference type="GO" id="GO:0005886">
    <property type="term" value="C:plasma membrane"/>
    <property type="evidence" value="ECO:0007669"/>
    <property type="project" value="UniProtKB-SubCell"/>
</dbReference>
<accession>A0A316A0E8</accession>
<sequence>MFKTMRRIIAWTGERKNRLYWGFLWSFLQTMFTAMPIVGAAYFLDLMIKDSRGEIELKPIFALWALLFMIAAILGRFLFLYLRATFQESIAFEKTAEERIRIGDILKRVSLGFFDKNNTGEISGAVTTDLSVFEMYAMKMTDTLVGAYIHAFTMILCLVFFSWQAAVIAILGIAGSGFFLHLLSKGSRRNAVVHQKAQNELITSVIEYIRGIAVVKAYGQEGVSVEGIKNTYRAHKKINVKIELDYVGCNGMHQLCLKLAGVVIVLVTSMVAMNGSMPVPVFLMMEIFSFELFSQVEHVNNSAHTMELMETAMNKIKAIENADFIDADSTNKKISSYDIEFQKVSFGYDRRRVLDDISFQIPQGSTAAIVGPSGSGKTTVCNLLARFYDVDQGRISIGKTDIRELTCDSLLFNVSMVFQNVYLFHDTILNNIRFGKPDASMEEIERAAKKACCHDFIKKLPDGYATVVGEGGSSLSGGEKQRISLARAILKDAPIIVLDEATASVDPENEHLIQQAISALSKGKTMIVIAHRLATIENAQKIIVLDEGKIVQQGTHRELIGQEGLYSRFVGLREKAEGWKLA</sequence>
<dbReference type="GO" id="GO:0015421">
    <property type="term" value="F:ABC-type oligopeptide transporter activity"/>
    <property type="evidence" value="ECO:0007669"/>
    <property type="project" value="TreeGrafter"/>
</dbReference>
<evidence type="ECO:0000259" key="10">
    <source>
        <dbReference type="PROSITE" id="PS50929"/>
    </source>
</evidence>
<dbReference type="InterPro" id="IPR011527">
    <property type="entry name" value="ABC1_TM_dom"/>
</dbReference>
<dbReference type="SMART" id="SM00382">
    <property type="entry name" value="AAA"/>
    <property type="match status" value="1"/>
</dbReference>
<reference evidence="12" key="1">
    <citation type="submission" date="2017-07" db="EMBL/GenBank/DDBJ databases">
        <authorList>
            <person name="Varghese N."/>
            <person name="Submissions S."/>
        </authorList>
    </citation>
    <scope>NUCLEOTIDE SEQUENCE [LARGE SCALE GENOMIC DNA]</scope>
    <source>
        <strain evidence="12">NLAE-zl-C134</strain>
    </source>
</reference>
<gene>
    <name evidence="11" type="ORF">SAMN05216529_103364</name>
</gene>
<evidence type="ECO:0000256" key="5">
    <source>
        <dbReference type="ARBA" id="ARBA00022840"/>
    </source>
</evidence>
<evidence type="ECO:0000313" key="12">
    <source>
        <dbReference type="Proteomes" id="UP000254051"/>
    </source>
</evidence>
<evidence type="ECO:0000256" key="3">
    <source>
        <dbReference type="ARBA" id="ARBA00022692"/>
    </source>
</evidence>
<feature type="transmembrane region" description="Helical" evidence="8">
    <location>
        <begin position="20"/>
        <end position="43"/>
    </location>
</feature>
<keyword evidence="7 8" id="KW-0472">Membrane</keyword>
<feature type="transmembrane region" description="Helical" evidence="8">
    <location>
        <begin position="259"/>
        <end position="285"/>
    </location>
</feature>
<evidence type="ECO:0000313" key="11">
    <source>
        <dbReference type="EMBL" id="SUQ13631.1"/>
    </source>
</evidence>
<evidence type="ECO:0000256" key="8">
    <source>
        <dbReference type="SAM" id="Phobius"/>
    </source>
</evidence>
<dbReference type="Gene3D" id="3.40.50.300">
    <property type="entry name" value="P-loop containing nucleotide triphosphate hydrolases"/>
    <property type="match status" value="1"/>
</dbReference>
<keyword evidence="5 11" id="KW-0067">ATP-binding</keyword>
<dbReference type="Proteomes" id="UP000254051">
    <property type="component" value="Unassembled WGS sequence"/>
</dbReference>
<protein>
    <submittedName>
        <fullName evidence="11">ATP-binding cassette, subfamily B</fullName>
    </submittedName>
</protein>
<dbReference type="GO" id="GO:0005524">
    <property type="term" value="F:ATP binding"/>
    <property type="evidence" value="ECO:0007669"/>
    <property type="project" value="UniProtKB-KW"/>
</dbReference>
<dbReference type="PANTHER" id="PTHR43394:SF1">
    <property type="entry name" value="ATP-BINDING CASSETTE SUB-FAMILY B MEMBER 10, MITOCHONDRIAL"/>
    <property type="match status" value="1"/>
</dbReference>
<dbReference type="FunFam" id="3.40.50.300:FF:000287">
    <property type="entry name" value="Multidrug ABC transporter ATP-binding protein"/>
    <property type="match status" value="1"/>
</dbReference>
<dbReference type="EMBL" id="UHJJ01000003">
    <property type="protein sequence ID" value="SUQ13631.1"/>
    <property type="molecule type" value="Genomic_DNA"/>
</dbReference>
<feature type="domain" description="ABC transporter" evidence="9">
    <location>
        <begin position="339"/>
        <end position="572"/>
    </location>
</feature>
<proteinExistence type="predicted"/>
<evidence type="ECO:0000256" key="6">
    <source>
        <dbReference type="ARBA" id="ARBA00022989"/>
    </source>
</evidence>
<keyword evidence="3 8" id="KW-0812">Transmembrane</keyword>
<dbReference type="InterPro" id="IPR027417">
    <property type="entry name" value="P-loop_NTPase"/>
</dbReference>
<organism evidence="11 12">
    <name type="scientific">Faecalicatena contorta</name>
    <dbReference type="NCBI Taxonomy" id="39482"/>
    <lineage>
        <taxon>Bacteria</taxon>
        <taxon>Bacillati</taxon>
        <taxon>Bacillota</taxon>
        <taxon>Clostridia</taxon>
        <taxon>Lachnospirales</taxon>
        <taxon>Lachnospiraceae</taxon>
        <taxon>Faecalicatena</taxon>
    </lineage>
</organism>
<dbReference type="InterPro" id="IPR017871">
    <property type="entry name" value="ABC_transporter-like_CS"/>
</dbReference>
<feature type="transmembrane region" description="Helical" evidence="8">
    <location>
        <begin position="167"/>
        <end position="184"/>
    </location>
</feature>
<dbReference type="AlphaFoldDB" id="A0A316A0E8"/>
<dbReference type="InterPro" id="IPR036640">
    <property type="entry name" value="ABC1_TM_sf"/>
</dbReference>
<feature type="domain" description="ABC transmembrane type-1" evidence="10">
    <location>
        <begin position="21"/>
        <end position="308"/>
    </location>
</feature>
<feature type="transmembrane region" description="Helical" evidence="8">
    <location>
        <begin position="63"/>
        <end position="82"/>
    </location>
</feature>
<keyword evidence="2" id="KW-0813">Transport</keyword>
<dbReference type="Gene3D" id="1.20.1560.10">
    <property type="entry name" value="ABC transporter type 1, transmembrane domain"/>
    <property type="match status" value="1"/>
</dbReference>
<dbReference type="RefSeq" id="WP_109709627.1">
    <property type="nucleotide sequence ID" value="NZ_QGDS01000003.1"/>
</dbReference>
<dbReference type="InterPro" id="IPR003439">
    <property type="entry name" value="ABC_transporter-like_ATP-bd"/>
</dbReference>
<dbReference type="GO" id="GO:0016887">
    <property type="term" value="F:ATP hydrolysis activity"/>
    <property type="evidence" value="ECO:0007669"/>
    <property type="project" value="InterPro"/>
</dbReference>
<feature type="transmembrane region" description="Helical" evidence="8">
    <location>
        <begin position="143"/>
        <end position="161"/>
    </location>
</feature>
<dbReference type="OrthoDB" id="9762778at2"/>